<dbReference type="InterPro" id="IPR019498">
    <property type="entry name" value="MENTAL"/>
</dbReference>
<dbReference type="InterPro" id="IPR000799">
    <property type="entry name" value="StAR-like"/>
</dbReference>
<evidence type="ECO:0000256" key="5">
    <source>
        <dbReference type="ARBA" id="ARBA00023136"/>
    </source>
</evidence>
<sequence>MMDSEDDSAPLLQTNSISQSSSRSSVLEVGLEEQPNQQATYFQRPNGGSIHSPAGIFPNQWQTQTQRSNSSLITLAADKKMSDPRRTFCLFVTFDFLITVILWLIECGTQDDYFFNQLTDQFVHYGIHSSLADVVVLALARFIFLQLTYALFRVRHWWPVAISTAISNACLILKIFAVFTAKPEPERLNLATTVLLLLVDFVLTWIEVWFIDFKVIPAELKMAQKTVQAFMQQSYQVGMSSEHSMRGRFPHYGAMSASEGAGYYSPAASAPPSEGGRTGVESMYYSISGYQKSSSHFSQQLSAQDSNLVNFGKDALSKLWSFYQCDSIWNQEKALPNGDTVYSTENKEYGKTFRIDANIAGLSPDVIYREIILKAEEMPVWNKSIADVKVLRKIGEQTFITLEVSSPAAMGLIASREFITVRRIEKCGDCYVSAGISTDQCDDIIPKSNYVR</sequence>
<feature type="transmembrane region" description="Helical" evidence="7">
    <location>
        <begin position="191"/>
        <end position="211"/>
    </location>
</feature>
<dbReference type="EMBL" id="CAWYQH010000001">
    <property type="protein sequence ID" value="CAK8671997.1"/>
    <property type="molecule type" value="Genomic_DNA"/>
</dbReference>
<organism evidence="10 11">
    <name type="scientific">Clavelina lepadiformis</name>
    <name type="common">Light-bulb sea squirt</name>
    <name type="synonym">Ascidia lepadiformis</name>
    <dbReference type="NCBI Taxonomy" id="159417"/>
    <lineage>
        <taxon>Eukaryota</taxon>
        <taxon>Metazoa</taxon>
        <taxon>Chordata</taxon>
        <taxon>Tunicata</taxon>
        <taxon>Ascidiacea</taxon>
        <taxon>Aplousobranchia</taxon>
        <taxon>Clavelinidae</taxon>
        <taxon>Clavelina</taxon>
    </lineage>
</organism>
<evidence type="ECO:0000256" key="6">
    <source>
        <dbReference type="SAM" id="MobiDB-lite"/>
    </source>
</evidence>
<evidence type="ECO:0000256" key="2">
    <source>
        <dbReference type="ARBA" id="ARBA00010909"/>
    </source>
</evidence>
<feature type="transmembrane region" description="Helical" evidence="7">
    <location>
        <begin position="157"/>
        <end position="179"/>
    </location>
</feature>
<comment type="caution">
    <text evidence="10">The sequence shown here is derived from an EMBL/GenBank/DDBJ whole genome shotgun (WGS) entry which is preliminary data.</text>
</comment>
<feature type="domain" description="MENTAL" evidence="9">
    <location>
        <begin position="81"/>
        <end position="259"/>
    </location>
</feature>
<proteinExistence type="inferred from homology"/>
<evidence type="ECO:0000256" key="3">
    <source>
        <dbReference type="ARBA" id="ARBA00022692"/>
    </source>
</evidence>
<dbReference type="Gene3D" id="3.30.530.20">
    <property type="match status" value="1"/>
</dbReference>
<gene>
    <name evidence="10" type="ORF">CVLEPA_LOCUS1008</name>
</gene>
<evidence type="ECO:0008006" key="12">
    <source>
        <dbReference type="Google" id="ProtNLM"/>
    </source>
</evidence>
<feature type="transmembrane region" description="Helical" evidence="7">
    <location>
        <begin position="125"/>
        <end position="145"/>
    </location>
</feature>
<name>A0ABP0EX21_CLALP</name>
<dbReference type="Pfam" id="PF10457">
    <property type="entry name" value="MENTAL"/>
    <property type="match status" value="1"/>
</dbReference>
<feature type="compositionally biased region" description="Low complexity" evidence="6">
    <location>
        <begin position="16"/>
        <end position="25"/>
    </location>
</feature>
<evidence type="ECO:0000256" key="4">
    <source>
        <dbReference type="ARBA" id="ARBA00023121"/>
    </source>
</evidence>
<keyword evidence="3 7" id="KW-0812">Transmembrane</keyword>
<feature type="domain" description="START" evidence="8">
    <location>
        <begin position="329"/>
        <end position="452"/>
    </location>
</feature>
<dbReference type="PRINTS" id="PR00978">
    <property type="entry name" value="STARPROTEIN"/>
</dbReference>
<comment type="similarity">
    <text evidence="2">Belongs to the STARD3 family.</text>
</comment>
<evidence type="ECO:0000313" key="11">
    <source>
        <dbReference type="Proteomes" id="UP001642483"/>
    </source>
</evidence>
<dbReference type="SUPFAM" id="SSF55961">
    <property type="entry name" value="Bet v1-like"/>
    <property type="match status" value="1"/>
</dbReference>
<dbReference type="InterPro" id="IPR002913">
    <property type="entry name" value="START_lipid-bd_dom"/>
</dbReference>
<evidence type="ECO:0000259" key="8">
    <source>
        <dbReference type="PROSITE" id="PS50848"/>
    </source>
</evidence>
<evidence type="ECO:0000256" key="1">
    <source>
        <dbReference type="ARBA" id="ARBA00004141"/>
    </source>
</evidence>
<dbReference type="PANTHER" id="PTHR46121">
    <property type="entry name" value="STEROIDOGENIC ACUTE REGULATORY PROTEIN-LIKE"/>
    <property type="match status" value="1"/>
</dbReference>
<reference evidence="10 11" key="1">
    <citation type="submission" date="2024-02" db="EMBL/GenBank/DDBJ databases">
        <authorList>
            <person name="Daric V."/>
            <person name="Darras S."/>
        </authorList>
    </citation>
    <scope>NUCLEOTIDE SEQUENCE [LARGE SCALE GENOMIC DNA]</scope>
</reference>
<keyword evidence="7" id="KW-1133">Transmembrane helix</keyword>
<accession>A0ABP0EX21</accession>
<dbReference type="PROSITE" id="PS50848">
    <property type="entry name" value="START"/>
    <property type="match status" value="1"/>
</dbReference>
<feature type="region of interest" description="Disordered" evidence="6">
    <location>
        <begin position="1"/>
        <end position="29"/>
    </location>
</feature>
<keyword evidence="11" id="KW-1185">Reference proteome</keyword>
<evidence type="ECO:0000259" key="9">
    <source>
        <dbReference type="PROSITE" id="PS51439"/>
    </source>
</evidence>
<keyword evidence="5 7" id="KW-0472">Membrane</keyword>
<dbReference type="InterPro" id="IPR051869">
    <property type="entry name" value="STARD3"/>
</dbReference>
<dbReference type="PROSITE" id="PS51439">
    <property type="entry name" value="MENTAL"/>
    <property type="match status" value="1"/>
</dbReference>
<dbReference type="Proteomes" id="UP001642483">
    <property type="component" value="Unassembled WGS sequence"/>
</dbReference>
<dbReference type="Pfam" id="PF01852">
    <property type="entry name" value="START"/>
    <property type="match status" value="1"/>
</dbReference>
<protein>
    <recommendedName>
        <fullName evidence="12">StAR-related lipid transfer protein 3</fullName>
    </recommendedName>
</protein>
<feature type="transmembrane region" description="Helical" evidence="7">
    <location>
        <begin position="88"/>
        <end position="105"/>
    </location>
</feature>
<keyword evidence="4" id="KW-0446">Lipid-binding</keyword>
<dbReference type="InterPro" id="IPR023393">
    <property type="entry name" value="START-like_dom_sf"/>
</dbReference>
<dbReference type="PANTHER" id="PTHR46121:SF4">
    <property type="entry name" value="STEROIDOGENIC ACUTE REGULATORY PROTEIN-LIKE"/>
    <property type="match status" value="1"/>
</dbReference>
<evidence type="ECO:0000256" key="7">
    <source>
        <dbReference type="SAM" id="Phobius"/>
    </source>
</evidence>
<evidence type="ECO:0000313" key="10">
    <source>
        <dbReference type="EMBL" id="CAK8671997.1"/>
    </source>
</evidence>
<comment type="subcellular location">
    <subcellularLocation>
        <location evidence="1">Membrane</location>
        <topology evidence="1">Multi-pass membrane protein</topology>
    </subcellularLocation>
</comment>